<dbReference type="EnsemblPlants" id="OGLUM02G23970.3">
    <property type="protein sequence ID" value="OGLUM02G23970.3"/>
    <property type="gene ID" value="OGLUM02G23970"/>
</dbReference>
<proteinExistence type="predicted"/>
<evidence type="ECO:0000313" key="2">
    <source>
        <dbReference type="EnsemblPlants" id="OGLUM02G23970.3"/>
    </source>
</evidence>
<dbReference type="Proteomes" id="UP000026961">
    <property type="component" value="Chromosome 2"/>
</dbReference>
<feature type="region of interest" description="Disordered" evidence="1">
    <location>
        <begin position="41"/>
        <end position="73"/>
    </location>
</feature>
<dbReference type="Gramene" id="OGLUM02G23970.3">
    <property type="protein sequence ID" value="OGLUM02G23970.3"/>
    <property type="gene ID" value="OGLUM02G23970"/>
</dbReference>
<reference evidence="2" key="2">
    <citation type="submission" date="2018-05" db="EMBL/GenBank/DDBJ databases">
        <title>OgluRS3 (Oryza glumaepatula Reference Sequence Version 3).</title>
        <authorList>
            <person name="Zhang J."/>
            <person name="Kudrna D."/>
            <person name="Lee S."/>
            <person name="Talag J."/>
            <person name="Welchert J."/>
            <person name="Wing R.A."/>
        </authorList>
    </citation>
    <scope>NUCLEOTIDE SEQUENCE [LARGE SCALE GENOMIC DNA]</scope>
</reference>
<evidence type="ECO:0000256" key="1">
    <source>
        <dbReference type="SAM" id="MobiDB-lite"/>
    </source>
</evidence>
<protein>
    <submittedName>
        <fullName evidence="2">Uncharacterized protein</fullName>
    </submittedName>
</protein>
<feature type="compositionally biased region" description="Polar residues" evidence="1">
    <location>
        <begin position="41"/>
        <end position="55"/>
    </location>
</feature>
<dbReference type="HOGENOM" id="CLU_2030353_0_0_1"/>
<evidence type="ECO:0000313" key="3">
    <source>
        <dbReference type="Proteomes" id="UP000026961"/>
    </source>
</evidence>
<organism evidence="2">
    <name type="scientific">Oryza glumipatula</name>
    <dbReference type="NCBI Taxonomy" id="40148"/>
    <lineage>
        <taxon>Eukaryota</taxon>
        <taxon>Viridiplantae</taxon>
        <taxon>Streptophyta</taxon>
        <taxon>Embryophyta</taxon>
        <taxon>Tracheophyta</taxon>
        <taxon>Spermatophyta</taxon>
        <taxon>Magnoliopsida</taxon>
        <taxon>Liliopsida</taxon>
        <taxon>Poales</taxon>
        <taxon>Poaceae</taxon>
        <taxon>BOP clade</taxon>
        <taxon>Oryzoideae</taxon>
        <taxon>Oryzeae</taxon>
        <taxon>Oryzinae</taxon>
        <taxon>Oryza</taxon>
    </lineage>
</organism>
<dbReference type="AlphaFoldDB" id="A0A0D9YUS5"/>
<accession>A0A0D9YUS5</accession>
<reference evidence="2" key="1">
    <citation type="submission" date="2015-04" db="UniProtKB">
        <authorList>
            <consortium name="EnsemblPlants"/>
        </authorList>
    </citation>
    <scope>IDENTIFICATION</scope>
</reference>
<keyword evidence="3" id="KW-1185">Reference proteome</keyword>
<sequence length="122" mass="13187">MHLNYRPRSWMAPPGREPCPLSSALRASTSYSTEKFLAMSPTTGATNSCRRGSPSSPNPCPDGSLWNDSRSLASPPATLHDTLCANMASSLSYSVVQLANEKQLIDHYGSKHPKEKPPSPSE</sequence>
<name>A0A0D9YUS5_9ORYZ</name>